<organism evidence="2 3">
    <name type="scientific">Friedmanniella luteola</name>
    <dbReference type="NCBI Taxonomy" id="546871"/>
    <lineage>
        <taxon>Bacteria</taxon>
        <taxon>Bacillati</taxon>
        <taxon>Actinomycetota</taxon>
        <taxon>Actinomycetes</taxon>
        <taxon>Propionibacteriales</taxon>
        <taxon>Nocardioidaceae</taxon>
        <taxon>Friedmanniella</taxon>
    </lineage>
</organism>
<protein>
    <recommendedName>
        <fullName evidence="1">Xylose isomerase-like TIM barrel domain-containing protein</fullName>
    </recommendedName>
</protein>
<evidence type="ECO:0000259" key="1">
    <source>
        <dbReference type="Pfam" id="PF01261"/>
    </source>
</evidence>
<feature type="domain" description="Xylose isomerase-like TIM barrel" evidence="1">
    <location>
        <begin position="54"/>
        <end position="253"/>
    </location>
</feature>
<evidence type="ECO:0000313" key="3">
    <source>
        <dbReference type="Proteomes" id="UP000199092"/>
    </source>
</evidence>
<dbReference type="Gene3D" id="3.20.20.150">
    <property type="entry name" value="Divalent-metal-dependent TIM barrel enzymes"/>
    <property type="match status" value="1"/>
</dbReference>
<name>A0A1H1L6C3_9ACTN</name>
<dbReference type="STRING" id="546871.SAMN04488543_0102"/>
<evidence type="ECO:0000313" key="2">
    <source>
        <dbReference type="EMBL" id="SDR69890.1"/>
    </source>
</evidence>
<keyword evidence="3" id="KW-1185">Reference proteome</keyword>
<dbReference type="Proteomes" id="UP000199092">
    <property type="component" value="Chromosome I"/>
</dbReference>
<sequence length="283" mass="29944">MTGMPTAALSPATKALHTWSLFRTLDRYVAPGSMPLGGLPESPGPAPDLLALPAELARHGYGSAQLCHFYLPRLDQPYLAEVRAAFAEAEVVLECLLVDDGDLADPVEGDAQRDWVSTWLTAAGDLGAVRARVVAGQQPPTEETLTASAGRLQQLADRHPEVRLVTENWHALLPDAAAVTGLLDRTGGQVGFLVDLGNWKGPDRHAQLAAVAGVAETCQAKVRTDADGRLDLAEYRTCLTILADAGYAGPLALVHDGPDPDEWGRLEDAHAVVRSVFPAGSPG</sequence>
<dbReference type="SUPFAM" id="SSF51658">
    <property type="entry name" value="Xylose isomerase-like"/>
    <property type="match status" value="1"/>
</dbReference>
<dbReference type="Pfam" id="PF01261">
    <property type="entry name" value="AP_endonuc_2"/>
    <property type="match status" value="1"/>
</dbReference>
<accession>A0A1H1L6C3</accession>
<dbReference type="EMBL" id="LT629749">
    <property type="protein sequence ID" value="SDR69890.1"/>
    <property type="molecule type" value="Genomic_DNA"/>
</dbReference>
<reference evidence="2 3" key="1">
    <citation type="submission" date="2016-10" db="EMBL/GenBank/DDBJ databases">
        <authorList>
            <person name="de Groot N.N."/>
        </authorList>
    </citation>
    <scope>NUCLEOTIDE SEQUENCE [LARGE SCALE GENOMIC DNA]</scope>
    <source>
        <strain evidence="2 3">DSM 21741</strain>
    </source>
</reference>
<dbReference type="InterPro" id="IPR013022">
    <property type="entry name" value="Xyl_isomerase-like_TIM-brl"/>
</dbReference>
<proteinExistence type="predicted"/>
<dbReference type="AlphaFoldDB" id="A0A1H1L6C3"/>
<dbReference type="InterPro" id="IPR036237">
    <property type="entry name" value="Xyl_isomerase-like_sf"/>
</dbReference>
<gene>
    <name evidence="2" type="ORF">SAMN04488543_0102</name>
</gene>